<feature type="transmembrane region" description="Helical" evidence="1">
    <location>
        <begin position="31"/>
        <end position="56"/>
    </location>
</feature>
<reference evidence="3" key="1">
    <citation type="journal article" date="2019" name="Int. J. Syst. Evol. Microbiol.">
        <title>The Global Catalogue of Microorganisms (GCM) 10K type strain sequencing project: providing services to taxonomists for standard genome sequencing and annotation.</title>
        <authorList>
            <consortium name="The Broad Institute Genomics Platform"/>
            <consortium name="The Broad Institute Genome Sequencing Center for Infectious Disease"/>
            <person name="Wu L."/>
            <person name="Ma J."/>
        </authorList>
    </citation>
    <scope>NUCLEOTIDE SEQUENCE [LARGE SCALE GENOMIC DNA]</scope>
    <source>
        <strain evidence="3">JCM 1365</strain>
    </source>
</reference>
<proteinExistence type="predicted"/>
<dbReference type="EMBL" id="BMNZ01000002">
    <property type="protein sequence ID" value="GGM89920.1"/>
    <property type="molecule type" value="Genomic_DNA"/>
</dbReference>
<keyword evidence="1" id="KW-0472">Membrane</keyword>
<accession>A0ABQ2HRX4</accession>
<dbReference type="RefSeq" id="WP_030201453.1">
    <property type="nucleotide sequence ID" value="NZ_BMNZ01000002.1"/>
</dbReference>
<feature type="transmembrane region" description="Helical" evidence="1">
    <location>
        <begin position="62"/>
        <end position="87"/>
    </location>
</feature>
<keyword evidence="1" id="KW-0812">Transmembrane</keyword>
<keyword evidence="1" id="KW-1133">Transmembrane helix</keyword>
<evidence type="ECO:0000313" key="2">
    <source>
        <dbReference type="EMBL" id="GGM89920.1"/>
    </source>
</evidence>
<feature type="transmembrane region" description="Helical" evidence="1">
    <location>
        <begin position="147"/>
        <end position="168"/>
    </location>
</feature>
<sequence length="294" mass="31015">MIGGYASAGAWGARNGPVLIRRVLDRERAGAYLALLLVEVVLLAAFAGVLVVVLQVSEAQPLWLRALVAGTFGMTVAGAVAWVVEAVTRWWWSTRRPGHLVVADAPSGVAATAVLRSRASLVTPFALAVVAPAWCVLMVVVTASVPWVAILFGLLALVACARLAPFVLGRVAAGGVYLTPSGIELRRGVRTARVRWEAVQARPDDLAHGLAGGSEERSFPVDVPLDVTDQPLPGRVPVPVAYLWLRPDALADLIGWYAVQPALRQHLGTRASLEWGPSTPSAVTMTDGDAFGSA</sequence>
<name>A0ABQ2HRX4_9MICO</name>
<protein>
    <submittedName>
        <fullName evidence="2">Uncharacterized protein</fullName>
    </submittedName>
</protein>
<evidence type="ECO:0000313" key="3">
    <source>
        <dbReference type="Proteomes" id="UP000623461"/>
    </source>
</evidence>
<dbReference type="Proteomes" id="UP000623461">
    <property type="component" value="Unassembled WGS sequence"/>
</dbReference>
<evidence type="ECO:0000256" key="1">
    <source>
        <dbReference type="SAM" id="Phobius"/>
    </source>
</evidence>
<feature type="transmembrane region" description="Helical" evidence="1">
    <location>
        <begin position="121"/>
        <end position="141"/>
    </location>
</feature>
<keyword evidence="3" id="KW-1185">Reference proteome</keyword>
<organism evidence="2 3">
    <name type="scientific">Terrabacter tumescens</name>
    <dbReference type="NCBI Taxonomy" id="60443"/>
    <lineage>
        <taxon>Bacteria</taxon>
        <taxon>Bacillati</taxon>
        <taxon>Actinomycetota</taxon>
        <taxon>Actinomycetes</taxon>
        <taxon>Micrococcales</taxon>
        <taxon>Intrasporangiaceae</taxon>
        <taxon>Terrabacter</taxon>
    </lineage>
</organism>
<comment type="caution">
    <text evidence="2">The sequence shown here is derived from an EMBL/GenBank/DDBJ whole genome shotgun (WGS) entry which is preliminary data.</text>
</comment>
<gene>
    <name evidence="2" type="ORF">GCM10009721_14070</name>
</gene>